<accession>A0A162C5P1</accession>
<gene>
    <name evidence="3" type="ORF">N473_19395</name>
</gene>
<evidence type="ECO:0000313" key="3">
    <source>
        <dbReference type="EMBL" id="KZN62420.1"/>
    </source>
</evidence>
<dbReference type="PATRIC" id="fig|1365248.3.peg.2943"/>
<dbReference type="InterPro" id="IPR007110">
    <property type="entry name" value="Ig-like_dom"/>
</dbReference>
<organism evidence="3 4">
    <name type="scientific">Pseudoalteromonas luteoviolacea CPMOR-1</name>
    <dbReference type="NCBI Taxonomy" id="1365248"/>
    <lineage>
        <taxon>Bacteria</taxon>
        <taxon>Pseudomonadati</taxon>
        <taxon>Pseudomonadota</taxon>
        <taxon>Gammaproteobacteria</taxon>
        <taxon>Alteromonadales</taxon>
        <taxon>Pseudoalteromonadaceae</taxon>
        <taxon>Pseudoalteromonas</taxon>
    </lineage>
</organism>
<dbReference type="RefSeq" id="WP_063368436.1">
    <property type="nucleotide sequence ID" value="NZ_AUYC01000032.1"/>
</dbReference>
<dbReference type="AlphaFoldDB" id="A0A162C5P1"/>
<sequence length="794" mass="87536">MRKLLIAPLITLLTACGGSDGNDNSSNTIPPRPDQSQNQPVADNTAPTIVITGETIALSQESITLSTQLADAENDDLSMNWKSSLADVTFKQNSLSETIVTFPAVTEKKSIVITCEVSDGINQAVSKTFNITLYPESIGAHIQMADEYKFEGGSNVSINVPFETTSTIKSVTWDIESFTPDYQEVTNSLADTHGDSSLNLQLPAVTEVIEFFVTIIIETNNGAHKQTAKIKVSPADGPVLNVSLAKGYAVSSKAHLSIVPTIANSADIIRYAWSWTPDPKPTEPSSTKRIYQFYAPNVEQETDFDVSLEVTMKGNITKTATTTVKVSPIPADNTLTLSSSHALAAAGQTVIIKSNLEDTSEVESVTWDIDGGFDKSLLVEAPNQLTIELPEPDDLKKLHHVHYEVKYNSGVTKTAKIPLVYLSKSATRGEIQLKNEYQEFDIYPQQEVTANYTLTSSVPLDSVRVVAAFGTYTYDKLESEYLNNNLAITVLDNDVPLAGRRFFKVIAKAGLAEKEFNITAHAYDSLLRAYSGIDEVFISGDRISVFGQLVHVDDKREYTPNWSSDTARFTFENPQTLTNEAIINEAFRPEAGTIKLRLSSQDENATATRSELQIRFADDITIKGSKYRCTVKDRILQECVDENEQLHFEHPPAQLKQVITRGSYVCLLGYDGQVQCDGEQGNPVLETPNLTDIVRLNAVGPETACGQRQDTNWQCWGKNATEIDSLLEIPGQVHQILNLNEQTCLVRDGRMQCYQSGQKIFESTGKFVSTLLERDGQICYQPKSSYIVSCPLSH</sequence>
<feature type="region of interest" description="Disordered" evidence="1">
    <location>
        <begin position="20"/>
        <end position="42"/>
    </location>
</feature>
<evidence type="ECO:0000256" key="1">
    <source>
        <dbReference type="SAM" id="MobiDB-lite"/>
    </source>
</evidence>
<comment type="caution">
    <text evidence="3">The sequence shown here is derived from an EMBL/GenBank/DDBJ whole genome shotgun (WGS) entry which is preliminary data.</text>
</comment>
<evidence type="ECO:0000259" key="2">
    <source>
        <dbReference type="PROSITE" id="PS50835"/>
    </source>
</evidence>
<dbReference type="PROSITE" id="PS50835">
    <property type="entry name" value="IG_LIKE"/>
    <property type="match status" value="1"/>
</dbReference>
<feature type="domain" description="Ig-like" evidence="2">
    <location>
        <begin position="47"/>
        <end position="132"/>
    </location>
</feature>
<dbReference type="Proteomes" id="UP000076486">
    <property type="component" value="Unassembled WGS sequence"/>
</dbReference>
<name>A0A162C5P1_9GAMM</name>
<proteinExistence type="predicted"/>
<dbReference type="PROSITE" id="PS51257">
    <property type="entry name" value="PROKAR_LIPOPROTEIN"/>
    <property type="match status" value="1"/>
</dbReference>
<feature type="compositionally biased region" description="Polar residues" evidence="1">
    <location>
        <begin position="21"/>
        <end position="42"/>
    </location>
</feature>
<evidence type="ECO:0000313" key="4">
    <source>
        <dbReference type="Proteomes" id="UP000076486"/>
    </source>
</evidence>
<reference evidence="3 4" key="1">
    <citation type="submission" date="2013-07" db="EMBL/GenBank/DDBJ databases">
        <title>Comparative Genomic and Metabolomic Analysis of Twelve Strains of Pseudoalteromonas luteoviolacea.</title>
        <authorList>
            <person name="Vynne N.G."/>
            <person name="Mansson M."/>
            <person name="Gram L."/>
        </authorList>
    </citation>
    <scope>NUCLEOTIDE SEQUENCE [LARGE SCALE GENOMIC DNA]</scope>
    <source>
        <strain evidence="3 4">CPMOR-1</strain>
    </source>
</reference>
<dbReference type="EMBL" id="AUYC01000032">
    <property type="protein sequence ID" value="KZN62420.1"/>
    <property type="molecule type" value="Genomic_DNA"/>
</dbReference>
<protein>
    <recommendedName>
        <fullName evidence="2">Ig-like domain-containing protein</fullName>
    </recommendedName>
</protein>